<name>A0A2P8HZC5_SACCR</name>
<evidence type="ECO:0000313" key="2">
    <source>
        <dbReference type="EMBL" id="PSL51524.1"/>
    </source>
</evidence>
<dbReference type="AlphaFoldDB" id="A0A2P8HZC5"/>
<proteinExistence type="predicted"/>
<gene>
    <name evidence="2" type="ORF">B0I31_12054</name>
</gene>
<protein>
    <recommendedName>
        <fullName evidence="4">Membrane-associated oxidoreductase</fullName>
    </recommendedName>
</protein>
<keyword evidence="3" id="KW-1185">Reference proteome</keyword>
<evidence type="ECO:0000256" key="1">
    <source>
        <dbReference type="SAM" id="Phobius"/>
    </source>
</evidence>
<comment type="caution">
    <text evidence="2">The sequence shown here is derived from an EMBL/GenBank/DDBJ whole genome shotgun (WGS) entry which is preliminary data.</text>
</comment>
<accession>A0A2P8HZC5</accession>
<dbReference type="EMBL" id="PYAX01000020">
    <property type="protein sequence ID" value="PSL51524.1"/>
    <property type="molecule type" value="Genomic_DNA"/>
</dbReference>
<keyword evidence="1" id="KW-0812">Transmembrane</keyword>
<evidence type="ECO:0000313" key="3">
    <source>
        <dbReference type="Proteomes" id="UP000241118"/>
    </source>
</evidence>
<feature type="transmembrane region" description="Helical" evidence="1">
    <location>
        <begin position="544"/>
        <end position="571"/>
    </location>
</feature>
<keyword evidence="1" id="KW-0472">Membrane</keyword>
<organism evidence="2 3">
    <name type="scientific">Saccharothrix carnea</name>
    <dbReference type="NCBI Taxonomy" id="1280637"/>
    <lineage>
        <taxon>Bacteria</taxon>
        <taxon>Bacillati</taxon>
        <taxon>Actinomycetota</taxon>
        <taxon>Actinomycetes</taxon>
        <taxon>Pseudonocardiales</taxon>
        <taxon>Pseudonocardiaceae</taxon>
        <taxon>Saccharothrix</taxon>
    </lineage>
</organism>
<evidence type="ECO:0008006" key="4">
    <source>
        <dbReference type="Google" id="ProtNLM"/>
    </source>
</evidence>
<sequence length="574" mass="63292">MQGVELNCPEIEIGALSATGHPDHVIRAEAIHDLLTGKYGAHPHGIRVRYARIIGSTPKGAPDPSFEFNGLKTPVGLKLERCVLNHPILAHDAHFPWLHLDSCRIPYFQADRIRVDGSVYMRGLTTTRSNEQGAVRLLGAYIGRNLELDRANIRNTFGPAFHAEGIQVDRSLRFRAARIYSDHNTGAIQLVNAHVHGDLWLDGTSVRNDLGPALNAEGIRVEGSLLLCAGFVATACSEELATVHLMSAQIGSRLDFGTGREITGDLWDASRGQERRLFPRRTAAISNKLVNESGSRLTIDLSCASMNELRLPTQTVCEPEKRYLRANKCSSKSKIIVTGLAYSMLSQESVHPYWPHWLRRHMNHFDGEPYRHLATIFQNSGRTVEARRLLIRLENDRRKANKAQNLWSWLARWPWHIVKRSLIGHGYRPGRALLGILGIFMFATFMLLKTSAGDTIHKPAMRIEGTIVPATSSLSSAPKTPASFITPSTSPSPSANVVTFTNPASRSDGCSKGEAIRLAADISVPLINTNARLRCDFRPGSPTGFAIVALLLHVLGWLFATLFVVGVTGIARKD</sequence>
<reference evidence="2 3" key="1">
    <citation type="submission" date="2018-03" db="EMBL/GenBank/DDBJ databases">
        <title>Genomic Encyclopedia of Type Strains, Phase III (KMG-III): the genomes of soil and plant-associated and newly described type strains.</title>
        <authorList>
            <person name="Whitman W."/>
        </authorList>
    </citation>
    <scope>NUCLEOTIDE SEQUENCE [LARGE SCALE GENOMIC DNA]</scope>
    <source>
        <strain evidence="2 3">CGMCC 4.7097</strain>
    </source>
</reference>
<keyword evidence="1" id="KW-1133">Transmembrane helix</keyword>
<dbReference type="Proteomes" id="UP000241118">
    <property type="component" value="Unassembled WGS sequence"/>
</dbReference>